<dbReference type="InterPro" id="IPR002938">
    <property type="entry name" value="FAD-bd"/>
</dbReference>
<name>A0A2R6ADE2_9ARCH</name>
<dbReference type="SUPFAM" id="SSF51905">
    <property type="entry name" value="FAD/NAD(P)-binding domain"/>
    <property type="match status" value="1"/>
</dbReference>
<dbReference type="PANTHER" id="PTHR42685:SF21">
    <property type="entry name" value="DEHYDROGENASE (FLAVOPROTEIN)-LIKE PROTEIN"/>
    <property type="match status" value="1"/>
</dbReference>
<dbReference type="InterPro" id="IPR050407">
    <property type="entry name" value="Geranylgeranyl_reductase"/>
</dbReference>
<dbReference type="PRINTS" id="PR00420">
    <property type="entry name" value="RNGMNOXGNASE"/>
</dbReference>
<dbReference type="AlphaFoldDB" id="A0A2R6ADE2"/>
<evidence type="ECO:0000313" key="3">
    <source>
        <dbReference type="Proteomes" id="UP000240880"/>
    </source>
</evidence>
<reference evidence="2 3" key="1">
    <citation type="submission" date="2017-04" db="EMBL/GenBank/DDBJ databases">
        <title>Novel microbial lineages endemic to geothermal iron-oxide mats fill important gaps in the evolutionary history of Archaea.</title>
        <authorList>
            <person name="Jay Z.J."/>
            <person name="Beam J.P."/>
            <person name="Dlakic M."/>
            <person name="Rusch D.B."/>
            <person name="Kozubal M.A."/>
            <person name="Inskeep W.P."/>
        </authorList>
    </citation>
    <scope>NUCLEOTIDE SEQUENCE [LARGE SCALE GENOMIC DNA]</scope>
    <source>
        <strain evidence="2">OSP_D</strain>
    </source>
</reference>
<evidence type="ECO:0000313" key="2">
    <source>
        <dbReference type="EMBL" id="PSN84414.1"/>
    </source>
</evidence>
<feature type="domain" description="FAD-binding" evidence="1">
    <location>
        <begin position="4"/>
        <end position="151"/>
    </location>
</feature>
<dbReference type="PANTHER" id="PTHR42685">
    <property type="entry name" value="GERANYLGERANYL DIPHOSPHATE REDUCTASE"/>
    <property type="match status" value="1"/>
</dbReference>
<gene>
    <name evidence="2" type="ORF">B9Q01_00695</name>
</gene>
<evidence type="ECO:0000259" key="1">
    <source>
        <dbReference type="Pfam" id="PF01494"/>
    </source>
</evidence>
<protein>
    <recommendedName>
        <fullName evidence="1">FAD-binding domain-containing protein</fullName>
    </recommendedName>
</protein>
<accession>A0A2R6ADE2</accession>
<proteinExistence type="predicted"/>
<dbReference type="EMBL" id="NEXC01000003">
    <property type="protein sequence ID" value="PSN84414.1"/>
    <property type="molecule type" value="Genomic_DNA"/>
</dbReference>
<comment type="caution">
    <text evidence="2">The sequence shown here is derived from an EMBL/GenBank/DDBJ whole genome shotgun (WGS) entry which is preliminary data.</text>
</comment>
<dbReference type="Pfam" id="PF01494">
    <property type="entry name" value="FAD_binding_3"/>
    <property type="match status" value="1"/>
</dbReference>
<dbReference type="InterPro" id="IPR036188">
    <property type="entry name" value="FAD/NAD-bd_sf"/>
</dbReference>
<dbReference type="Gene3D" id="3.50.50.60">
    <property type="entry name" value="FAD/NAD(P)-binding domain"/>
    <property type="match status" value="1"/>
</dbReference>
<organism evidence="2 3">
    <name type="scientific">Candidatus Marsarchaeota G1 archaeon OSP_D</name>
    <dbReference type="NCBI Taxonomy" id="1978155"/>
    <lineage>
        <taxon>Archaea</taxon>
        <taxon>Candidatus Marsarchaeota</taxon>
        <taxon>Candidatus Marsarchaeota group 1</taxon>
    </lineage>
</organism>
<dbReference type="GO" id="GO:0071949">
    <property type="term" value="F:FAD binding"/>
    <property type="evidence" value="ECO:0007669"/>
    <property type="project" value="InterPro"/>
</dbReference>
<sequence>MEKIFIVGGGPAGLLLASKLSERGFKVTLFEEHKMIGYPEHCTGIVRTNFFELLGYKKLNSLILAKYMGGQIIEEPCNKKFELFISQVKAVMIDRPNYEKTLTEIALSNGAQILLGKRAQIINHDGKAVVKTGIERFNGDLVIGARGPRANPNLKVLHGVQAKIKFERPIEENHVTVVFSHKIPKFFGWIAPYEQGNYAKVGVATLSSSVRQSLLHILSLIKDKYSIQGYFGGPVVVGGIGKNALYANYLPVGDEAGHVKPLTGGGLDLAAVAALKIVEDLKSDNDNFVCYKTWWRSVKRSLLFSEIVGNIFFGLPFQLRTAWINKLIEKPYVKKVLEMGDFDDHSKVLLTLFLSQFKFFEL</sequence>
<dbReference type="Proteomes" id="UP000240880">
    <property type="component" value="Unassembled WGS sequence"/>
</dbReference>